<proteinExistence type="predicted"/>
<evidence type="ECO:0000313" key="2">
    <source>
        <dbReference type="EMBL" id="ODV81496.1"/>
    </source>
</evidence>
<keyword evidence="1" id="KW-0472">Membrane</keyword>
<dbReference type="Proteomes" id="UP000094285">
    <property type="component" value="Unassembled WGS sequence"/>
</dbReference>
<keyword evidence="1" id="KW-1133">Transmembrane helix</keyword>
<accession>A0A1E4SPS3</accession>
<gene>
    <name evidence="2" type="ORF">CANTADRAFT_110116</name>
</gene>
<dbReference type="AlphaFoldDB" id="A0A1E4SPS3"/>
<dbReference type="RefSeq" id="XP_020066618.1">
    <property type="nucleotide sequence ID" value="XM_020206188.1"/>
</dbReference>
<protein>
    <submittedName>
        <fullName evidence="2">Uncharacterized protein</fullName>
    </submittedName>
</protein>
<keyword evidence="1" id="KW-0812">Transmembrane</keyword>
<feature type="transmembrane region" description="Helical" evidence="1">
    <location>
        <begin position="31"/>
        <end position="50"/>
    </location>
</feature>
<dbReference type="GeneID" id="30980325"/>
<evidence type="ECO:0000313" key="3">
    <source>
        <dbReference type="Proteomes" id="UP000094285"/>
    </source>
</evidence>
<reference evidence="3" key="1">
    <citation type="submission" date="2016-05" db="EMBL/GenBank/DDBJ databases">
        <title>Comparative genomics of biotechnologically important yeasts.</title>
        <authorList>
            <consortium name="DOE Joint Genome Institute"/>
            <person name="Riley R."/>
            <person name="Haridas S."/>
            <person name="Wolfe K.H."/>
            <person name="Lopes M.R."/>
            <person name="Hittinger C.T."/>
            <person name="Goker M."/>
            <person name="Salamov A."/>
            <person name="Wisecaver J."/>
            <person name="Long T.M."/>
            <person name="Aerts A.L."/>
            <person name="Barry K."/>
            <person name="Choi C."/>
            <person name="Clum A."/>
            <person name="Coughlan A.Y."/>
            <person name="Deshpande S."/>
            <person name="Douglass A.P."/>
            <person name="Hanson S.J."/>
            <person name="Klenk H.-P."/>
            <person name="Labutti K."/>
            <person name="Lapidus A."/>
            <person name="Lindquist E."/>
            <person name="Lipzen A."/>
            <person name="Meier-Kolthoff J.P."/>
            <person name="Ohm R.A."/>
            <person name="Otillar R.P."/>
            <person name="Pangilinan J."/>
            <person name="Peng Y."/>
            <person name="Rokas A."/>
            <person name="Rosa C.A."/>
            <person name="Scheuner C."/>
            <person name="Sibirny A.A."/>
            <person name="Slot J.C."/>
            <person name="Stielow J.B."/>
            <person name="Sun H."/>
            <person name="Kurtzman C.P."/>
            <person name="Blackwell M."/>
            <person name="Grigoriev I.V."/>
            <person name="Jeffries T.W."/>
        </authorList>
    </citation>
    <scope>NUCLEOTIDE SEQUENCE [LARGE SCALE GENOMIC DNA]</scope>
    <source>
        <strain evidence="3">NRRL Y-17324</strain>
    </source>
</reference>
<organism evidence="2 3">
    <name type="scientific">Suhomyces tanzawaensis NRRL Y-17324</name>
    <dbReference type="NCBI Taxonomy" id="984487"/>
    <lineage>
        <taxon>Eukaryota</taxon>
        <taxon>Fungi</taxon>
        <taxon>Dikarya</taxon>
        <taxon>Ascomycota</taxon>
        <taxon>Saccharomycotina</taxon>
        <taxon>Pichiomycetes</taxon>
        <taxon>Debaryomycetaceae</taxon>
        <taxon>Suhomyces</taxon>
    </lineage>
</organism>
<sequence length="57" mass="7227">MHFRVVQYVFYTMNCHRLVILKYISTRVQVFYYRYLYFSVFLLLIVFNMYSQSSRYD</sequence>
<name>A0A1E4SPS3_9ASCO</name>
<evidence type="ECO:0000256" key="1">
    <source>
        <dbReference type="SAM" id="Phobius"/>
    </source>
</evidence>
<keyword evidence="3" id="KW-1185">Reference proteome</keyword>
<dbReference type="EMBL" id="KV453909">
    <property type="protein sequence ID" value="ODV81496.1"/>
    <property type="molecule type" value="Genomic_DNA"/>
</dbReference>